<dbReference type="AlphaFoldDB" id="A0A1M5Z3D0"/>
<dbReference type="Gene3D" id="3.40.50.300">
    <property type="entry name" value="P-loop containing nucleotide triphosphate hydrolases"/>
    <property type="match status" value="1"/>
</dbReference>
<dbReference type="SUPFAM" id="SSF52540">
    <property type="entry name" value="P-loop containing nucleoside triphosphate hydrolases"/>
    <property type="match status" value="1"/>
</dbReference>
<evidence type="ECO:0000259" key="1">
    <source>
        <dbReference type="Pfam" id="PF01637"/>
    </source>
</evidence>
<accession>A0A1M5Z3D0</accession>
<dbReference type="GO" id="GO:0005524">
    <property type="term" value="F:ATP binding"/>
    <property type="evidence" value="ECO:0007669"/>
    <property type="project" value="InterPro"/>
</dbReference>
<dbReference type="EMBL" id="FQXK01000015">
    <property type="protein sequence ID" value="SHI18423.1"/>
    <property type="molecule type" value="Genomic_DNA"/>
</dbReference>
<feature type="domain" description="ATPase" evidence="1">
    <location>
        <begin position="7"/>
        <end position="216"/>
    </location>
</feature>
<dbReference type="GeneID" id="89508822"/>
<name>A0A1M5Z3D0_BUTFI</name>
<dbReference type="STRING" id="1121131.SAMN02745229_01917"/>
<organism evidence="2 3">
    <name type="scientific">Butyrivibrio fibrisolvens DSM 3071</name>
    <dbReference type="NCBI Taxonomy" id="1121131"/>
    <lineage>
        <taxon>Bacteria</taxon>
        <taxon>Bacillati</taxon>
        <taxon>Bacillota</taxon>
        <taxon>Clostridia</taxon>
        <taxon>Lachnospirales</taxon>
        <taxon>Lachnospiraceae</taxon>
        <taxon>Butyrivibrio</taxon>
    </lineage>
</organism>
<dbReference type="PANTHER" id="PTHR34704">
    <property type="entry name" value="ATPASE"/>
    <property type="match status" value="1"/>
</dbReference>
<evidence type="ECO:0000313" key="3">
    <source>
        <dbReference type="Proteomes" id="UP000184278"/>
    </source>
</evidence>
<keyword evidence="3" id="KW-1185">Reference proteome</keyword>
<dbReference type="OrthoDB" id="9813134at2"/>
<proteinExistence type="predicted"/>
<protein>
    <recommendedName>
        <fullName evidence="1">ATPase domain-containing protein</fullName>
    </recommendedName>
</protein>
<reference evidence="3" key="1">
    <citation type="submission" date="2016-11" db="EMBL/GenBank/DDBJ databases">
        <authorList>
            <person name="Varghese N."/>
            <person name="Submissions S."/>
        </authorList>
    </citation>
    <scope>NUCLEOTIDE SEQUENCE [LARGE SCALE GENOMIC DNA]</scope>
    <source>
        <strain evidence="3">DSM 3071</strain>
    </source>
</reference>
<dbReference type="InterPro" id="IPR027417">
    <property type="entry name" value="P-loop_NTPase"/>
</dbReference>
<dbReference type="PANTHER" id="PTHR34704:SF1">
    <property type="entry name" value="ATPASE"/>
    <property type="match status" value="1"/>
</dbReference>
<dbReference type="Pfam" id="PF01637">
    <property type="entry name" value="ATPase_2"/>
    <property type="match status" value="1"/>
</dbReference>
<dbReference type="RefSeq" id="WP_073387302.1">
    <property type="nucleotide sequence ID" value="NZ_FQXK01000015.1"/>
</dbReference>
<sequence length="480" mass="55608">MRSKNLVGRTEEIALLEEYYNSGKSELVAVYGRRRVGKTYLICETLEDRFDFDYTGKHKVAAKVQIAEFQKELNRHTKDKSGEAKDWFEAFDNLKEYLLSLKKDRVVVFLDELPWMDTAKSNFLAALSAFWNGWRSKKPLLKLFVCGSATTWMVDKFIGDKGGLYGRVSRPIYLAPFTLLETEQYLNDIKKMKYGRKLVLDTYMIFGGIPYYLDMLNNKKPLSENVDTLFFSNNAPLKTEFDFLFRSLFKDSMNYRRVIEYISTKMIGLTREDISYNCKLTGGELTKILNNLVACDFIRCYMSPGKKQRAKVYQLTDMFSLFHLRFVGRNSGTDEHYWTNLGKTGKKNAWSGYAFEQVCLNHIPQIKAKLGITGILSNSYAWSKRAFTDSDGTEWAGGQIDLIIDRNDDVINICEMKYSSDEYIITPKYAKDVKDRMSMFRASEKIKKDLRCTFVTTYGVKRNPNSDIVAYEIVLDDLFK</sequence>
<dbReference type="InterPro" id="IPR011579">
    <property type="entry name" value="ATPase_dom"/>
</dbReference>
<dbReference type="Proteomes" id="UP000184278">
    <property type="component" value="Unassembled WGS sequence"/>
</dbReference>
<gene>
    <name evidence="2" type="ORF">SAMN02745229_01917</name>
</gene>
<evidence type="ECO:0000313" key="2">
    <source>
        <dbReference type="EMBL" id="SHI18423.1"/>
    </source>
</evidence>